<proteinExistence type="predicted"/>
<evidence type="ECO:0000313" key="2">
    <source>
        <dbReference type="EMBL" id="KIH98255.1"/>
    </source>
</evidence>
<gene>
    <name evidence="2" type="ORF">LP52_13810</name>
</gene>
<dbReference type="Proteomes" id="UP000031675">
    <property type="component" value="Unassembled WGS sequence"/>
</dbReference>
<reference evidence="3" key="1">
    <citation type="journal article" date="2015" name="Chem. Biol.">
        <title>Structure, bioactivity, and resistance mechanism of streptomonomicin, an unusual lasso Peptide from an understudied halophilic actinomycete.</title>
        <authorList>
            <person name="Metelev M."/>
            <person name="Tietz J.I."/>
            <person name="Melby J.O."/>
            <person name="Blair P.M."/>
            <person name="Zhu L."/>
            <person name="Livnat I."/>
            <person name="Severinov K."/>
            <person name="Mitchell D.A."/>
        </authorList>
    </citation>
    <scope>NUCLEOTIDE SEQUENCE [LARGE SCALE GENOMIC DNA]</scope>
    <source>
        <strain evidence="3">YIM 90003</strain>
    </source>
</reference>
<keyword evidence="3" id="KW-1185">Reference proteome</keyword>
<feature type="region of interest" description="Disordered" evidence="1">
    <location>
        <begin position="73"/>
        <end position="108"/>
    </location>
</feature>
<dbReference type="EMBL" id="JROO01000027">
    <property type="protein sequence ID" value="KIH98255.1"/>
    <property type="molecule type" value="Genomic_DNA"/>
</dbReference>
<accession>A0A0C2JH88</accession>
<protein>
    <submittedName>
        <fullName evidence="2">Uncharacterized protein</fullName>
    </submittedName>
</protein>
<name>A0A0C2JH88_9ACTN</name>
<sequence>MLQVAAHQLVGPLVVGDGMQQGRHQQPDRAVGVDARGELGVAVDRFGLAHVGLDDAGQLREFGRQRLGVHPNGGVVVDVDHARRPGEGSPGSRAPGRRARGHTPVSWL</sequence>
<comment type="caution">
    <text evidence="2">The sequence shown here is derived from an EMBL/GenBank/DDBJ whole genome shotgun (WGS) entry which is preliminary data.</text>
</comment>
<organism evidence="2 3">
    <name type="scientific">Streptomonospora alba</name>
    <dbReference type="NCBI Taxonomy" id="183763"/>
    <lineage>
        <taxon>Bacteria</taxon>
        <taxon>Bacillati</taxon>
        <taxon>Actinomycetota</taxon>
        <taxon>Actinomycetes</taxon>
        <taxon>Streptosporangiales</taxon>
        <taxon>Nocardiopsidaceae</taxon>
        <taxon>Streptomonospora</taxon>
    </lineage>
</organism>
<evidence type="ECO:0000256" key="1">
    <source>
        <dbReference type="SAM" id="MobiDB-lite"/>
    </source>
</evidence>
<evidence type="ECO:0000313" key="3">
    <source>
        <dbReference type="Proteomes" id="UP000031675"/>
    </source>
</evidence>
<dbReference type="AlphaFoldDB" id="A0A0C2JH88"/>